<dbReference type="AlphaFoldDB" id="A0A917C0V1"/>
<dbReference type="EMBL" id="BMCT01000003">
    <property type="protein sequence ID" value="GGF66414.1"/>
    <property type="molecule type" value="Genomic_DNA"/>
</dbReference>
<dbReference type="SUPFAM" id="SSF53448">
    <property type="entry name" value="Nucleotide-diphospho-sugar transferases"/>
    <property type="match status" value="1"/>
</dbReference>
<gene>
    <name evidence="2" type="primary">wgeB</name>
    <name evidence="2" type="ORF">GCM10007301_27640</name>
</gene>
<feature type="domain" description="Glycosyltransferase 2-like" evidence="1">
    <location>
        <begin position="471"/>
        <end position="653"/>
    </location>
</feature>
<name>A0A917C0V1_9HYPH</name>
<dbReference type="Pfam" id="PF00535">
    <property type="entry name" value="Glycos_transf_2"/>
    <property type="match status" value="1"/>
</dbReference>
<evidence type="ECO:0000259" key="1">
    <source>
        <dbReference type="Pfam" id="PF00535"/>
    </source>
</evidence>
<evidence type="ECO:0000313" key="2">
    <source>
        <dbReference type="EMBL" id="GGF66414.1"/>
    </source>
</evidence>
<protein>
    <submittedName>
        <fullName evidence="2">Glycosyl transferase family 2</fullName>
    </submittedName>
</protein>
<dbReference type="PANTHER" id="PTHR43179">
    <property type="entry name" value="RHAMNOSYLTRANSFERASE WBBL"/>
    <property type="match status" value="1"/>
</dbReference>
<comment type="caution">
    <text evidence="2">The sequence shown here is derived from an EMBL/GenBank/DDBJ whole genome shotgun (WGS) entry which is preliminary data.</text>
</comment>
<reference evidence="2" key="1">
    <citation type="journal article" date="2014" name="Int. J. Syst. Evol. Microbiol.">
        <title>Complete genome sequence of Corynebacterium casei LMG S-19264T (=DSM 44701T), isolated from a smear-ripened cheese.</title>
        <authorList>
            <consortium name="US DOE Joint Genome Institute (JGI-PGF)"/>
            <person name="Walter F."/>
            <person name="Albersmeier A."/>
            <person name="Kalinowski J."/>
            <person name="Ruckert C."/>
        </authorList>
    </citation>
    <scope>NUCLEOTIDE SEQUENCE</scope>
    <source>
        <strain evidence="2">CCM 7897</strain>
    </source>
</reference>
<dbReference type="Proteomes" id="UP000606044">
    <property type="component" value="Unassembled WGS sequence"/>
</dbReference>
<dbReference type="GO" id="GO:0016740">
    <property type="term" value="F:transferase activity"/>
    <property type="evidence" value="ECO:0007669"/>
    <property type="project" value="UniProtKB-KW"/>
</dbReference>
<proteinExistence type="predicted"/>
<keyword evidence="3" id="KW-1185">Reference proteome</keyword>
<accession>A0A917C0V1</accession>
<dbReference type="InterPro" id="IPR029044">
    <property type="entry name" value="Nucleotide-diphossugar_trans"/>
</dbReference>
<dbReference type="Gene3D" id="3.90.550.10">
    <property type="entry name" value="Spore Coat Polysaccharide Biosynthesis Protein SpsA, Chain A"/>
    <property type="match status" value="1"/>
</dbReference>
<reference evidence="2" key="2">
    <citation type="submission" date="2020-09" db="EMBL/GenBank/DDBJ databases">
        <authorList>
            <person name="Sun Q."/>
            <person name="Sedlacek I."/>
        </authorList>
    </citation>
    <scope>NUCLEOTIDE SEQUENCE</scope>
    <source>
        <strain evidence="2">CCM 7897</strain>
    </source>
</reference>
<dbReference type="PANTHER" id="PTHR43179:SF7">
    <property type="entry name" value="RHAMNOSYLTRANSFERASE WBBL"/>
    <property type="match status" value="1"/>
</dbReference>
<evidence type="ECO:0000313" key="3">
    <source>
        <dbReference type="Proteomes" id="UP000606044"/>
    </source>
</evidence>
<dbReference type="RefSeq" id="WP_188579428.1">
    <property type="nucleotide sequence ID" value="NZ_BMCT01000003.1"/>
</dbReference>
<organism evidence="2 3">
    <name type="scientific">Azorhizobium oxalatiphilum</name>
    <dbReference type="NCBI Taxonomy" id="980631"/>
    <lineage>
        <taxon>Bacteria</taxon>
        <taxon>Pseudomonadati</taxon>
        <taxon>Pseudomonadota</taxon>
        <taxon>Alphaproteobacteria</taxon>
        <taxon>Hyphomicrobiales</taxon>
        <taxon>Xanthobacteraceae</taxon>
        <taxon>Azorhizobium</taxon>
    </lineage>
</organism>
<dbReference type="InterPro" id="IPR001173">
    <property type="entry name" value="Glyco_trans_2-like"/>
</dbReference>
<sequence length="738" mass="78800">MLEPAREVFTPVVIGPAPAVADGPQVFALSGGVLLLMWDASSRVWSSARLEPASGPALAPLGALRLQREDGGTRLLFAFRKPAEAQSLSLFAGVVGQSVDVTVDPAEDMPVAQAEQLLNGLTPAARVSLVTTVMETWASIFRLRSSRSFNRFVYNITRVCAGKAAVVRAVARLDGKTALVEGGLPPGSAAPTALHLISPERFSRITSAPRIGSADARGQRRFYLALEGADDMGETLILLTGPKWMAVRRLEWPAGLGSLARWWRAQGKPDPVLREYALGLAAKGSPAARAAALELQLQAPLQPRALSGGSHLPSAELDLALSTSAGLLAGGWVRDPLSMIEGIDLMDGETAIPLHGIRHDFPGVVGQGEEAVPVKGFVALTEGSLPLLQPRFALNLKSGERQILIPPPQPVDLSEKRSRALKAVPPQFLTPEVLSGCLAPALAAIQKDLLAELDAPRVITIGERVKEPDVSIVVPLYRVLDFLRFQIGAFAADRALRAHAEVIYVLDSPEQADGVEHLLRGLHLLYDLPLVLVVMARNAGFAAASNAGAREARGEVVAQVNSDVIPIAPGWLAPLCAALEEDGVGAVGPKLLFGDGSLQHAGMYFMKGMRGQWLNHHFHKGMPRDYPAAGVARSVPAVTGACLLMRRSVYEDVGGFTEDYVIGDYEDSDLCLKVRAKDLDVRYVPQAELYHLERRSMKVSPDHGRGTASAYNAWLHGQRWGDTMGALMAAASQTGSAA</sequence>
<keyword evidence="2" id="KW-0808">Transferase</keyword>